<organism evidence="8 9">
    <name type="scientific">Tectimicrobiota bacterium</name>
    <dbReference type="NCBI Taxonomy" id="2528274"/>
    <lineage>
        <taxon>Bacteria</taxon>
        <taxon>Pseudomonadati</taxon>
        <taxon>Nitrospinota/Tectimicrobiota group</taxon>
        <taxon>Candidatus Tectimicrobiota</taxon>
    </lineage>
</organism>
<dbReference type="InterPro" id="IPR052518">
    <property type="entry name" value="CHR_Transporter"/>
</dbReference>
<proteinExistence type="inferred from homology"/>
<dbReference type="PANTHER" id="PTHR43663:SF1">
    <property type="entry name" value="CHROMATE TRANSPORTER"/>
    <property type="match status" value="1"/>
</dbReference>
<evidence type="ECO:0000256" key="5">
    <source>
        <dbReference type="ARBA" id="ARBA00022989"/>
    </source>
</evidence>
<feature type="transmembrane region" description="Helical" evidence="7">
    <location>
        <begin position="12"/>
        <end position="35"/>
    </location>
</feature>
<dbReference type="EMBL" id="JACPUR010000030">
    <property type="protein sequence ID" value="MBI3128455.1"/>
    <property type="molecule type" value="Genomic_DNA"/>
</dbReference>
<evidence type="ECO:0000256" key="1">
    <source>
        <dbReference type="ARBA" id="ARBA00004651"/>
    </source>
</evidence>
<protein>
    <submittedName>
        <fullName evidence="8">Chromate transporter</fullName>
    </submittedName>
</protein>
<comment type="caution">
    <text evidence="8">The sequence shown here is derived from an EMBL/GenBank/DDBJ whole genome shotgun (WGS) entry which is preliminary data.</text>
</comment>
<feature type="transmembrane region" description="Helical" evidence="7">
    <location>
        <begin position="148"/>
        <end position="176"/>
    </location>
</feature>
<dbReference type="GO" id="GO:0005886">
    <property type="term" value="C:plasma membrane"/>
    <property type="evidence" value="ECO:0007669"/>
    <property type="project" value="UniProtKB-SubCell"/>
</dbReference>
<keyword evidence="3" id="KW-1003">Cell membrane</keyword>
<evidence type="ECO:0000313" key="9">
    <source>
        <dbReference type="Proteomes" id="UP000782312"/>
    </source>
</evidence>
<gene>
    <name evidence="8" type="ORF">HYZ11_12690</name>
</gene>
<evidence type="ECO:0000256" key="3">
    <source>
        <dbReference type="ARBA" id="ARBA00022475"/>
    </source>
</evidence>
<dbReference type="PANTHER" id="PTHR43663">
    <property type="entry name" value="CHROMATE TRANSPORT PROTEIN-RELATED"/>
    <property type="match status" value="1"/>
</dbReference>
<accession>A0A932MN85</accession>
<evidence type="ECO:0000256" key="4">
    <source>
        <dbReference type="ARBA" id="ARBA00022692"/>
    </source>
</evidence>
<dbReference type="Pfam" id="PF02417">
    <property type="entry name" value="Chromate_transp"/>
    <property type="match status" value="1"/>
</dbReference>
<name>A0A932MN85_UNCTE</name>
<keyword evidence="5 7" id="KW-1133">Transmembrane helix</keyword>
<dbReference type="AlphaFoldDB" id="A0A932MN85"/>
<keyword evidence="6 7" id="KW-0472">Membrane</keyword>
<dbReference type="InterPro" id="IPR003370">
    <property type="entry name" value="Chromate_transpt"/>
</dbReference>
<comment type="subcellular location">
    <subcellularLocation>
        <location evidence="1">Cell membrane</location>
        <topology evidence="1">Multi-pass membrane protein</topology>
    </subcellularLocation>
</comment>
<comment type="similarity">
    <text evidence="2">Belongs to the chromate ion transporter (CHR) (TC 2.A.51) family.</text>
</comment>
<feature type="transmembrane region" description="Helical" evidence="7">
    <location>
        <begin position="83"/>
        <end position="104"/>
    </location>
</feature>
<evidence type="ECO:0000256" key="7">
    <source>
        <dbReference type="SAM" id="Phobius"/>
    </source>
</evidence>
<feature type="transmembrane region" description="Helical" evidence="7">
    <location>
        <begin position="116"/>
        <end position="136"/>
    </location>
</feature>
<evidence type="ECO:0000256" key="2">
    <source>
        <dbReference type="ARBA" id="ARBA00005262"/>
    </source>
</evidence>
<evidence type="ECO:0000256" key="6">
    <source>
        <dbReference type="ARBA" id="ARBA00023136"/>
    </source>
</evidence>
<dbReference type="Proteomes" id="UP000782312">
    <property type="component" value="Unassembled WGS sequence"/>
</dbReference>
<dbReference type="GO" id="GO:0015109">
    <property type="term" value="F:chromate transmembrane transporter activity"/>
    <property type="evidence" value="ECO:0007669"/>
    <property type="project" value="InterPro"/>
</dbReference>
<reference evidence="8" key="1">
    <citation type="submission" date="2020-07" db="EMBL/GenBank/DDBJ databases">
        <title>Huge and variable diversity of episymbiotic CPR bacteria and DPANN archaea in groundwater ecosystems.</title>
        <authorList>
            <person name="He C.Y."/>
            <person name="Keren R."/>
            <person name="Whittaker M."/>
            <person name="Farag I.F."/>
            <person name="Doudna J."/>
            <person name="Cate J.H.D."/>
            <person name="Banfield J.F."/>
        </authorList>
    </citation>
    <scope>NUCLEOTIDE SEQUENCE</scope>
    <source>
        <strain evidence="8">NC_groundwater_763_Ag_S-0.2um_68_21</strain>
    </source>
</reference>
<sequence length="182" mass="18373">MNAPAERPGPGRIAWTFLRLGAFAFGGLGGALALLERELVERRGWVSRRDFGEALALTKPLPGSTMVQVAAYLGARLGGWPGALAAALAFVAPAACLMTAAAALTASLPDAPWARGALAGVQLAVAGLLASAMWRLARSEARGRRLTLVLLAACALGFFAPAALVVAGAGAAGVLAEGTRDA</sequence>
<evidence type="ECO:0000313" key="8">
    <source>
        <dbReference type="EMBL" id="MBI3128455.1"/>
    </source>
</evidence>
<keyword evidence="4 7" id="KW-0812">Transmembrane</keyword>